<evidence type="ECO:0000256" key="1">
    <source>
        <dbReference type="SAM" id="MobiDB-lite"/>
    </source>
</evidence>
<feature type="compositionally biased region" description="Low complexity" evidence="1">
    <location>
        <begin position="486"/>
        <end position="501"/>
    </location>
</feature>
<dbReference type="OrthoDB" id="10590742at2759"/>
<reference evidence="2 3" key="1">
    <citation type="journal article" date="2018" name="Sci. Rep.">
        <title>Genomic signatures of local adaptation to the degree of environmental predictability in rotifers.</title>
        <authorList>
            <person name="Franch-Gras L."/>
            <person name="Hahn C."/>
            <person name="Garcia-Roger E.M."/>
            <person name="Carmona M.J."/>
            <person name="Serra M."/>
            <person name="Gomez A."/>
        </authorList>
    </citation>
    <scope>NUCLEOTIDE SEQUENCE [LARGE SCALE GENOMIC DNA]</scope>
    <source>
        <strain evidence="2">HYR1</strain>
    </source>
</reference>
<evidence type="ECO:0000313" key="3">
    <source>
        <dbReference type="Proteomes" id="UP000276133"/>
    </source>
</evidence>
<feature type="region of interest" description="Disordered" evidence="1">
    <location>
        <begin position="30"/>
        <end position="50"/>
    </location>
</feature>
<protein>
    <submittedName>
        <fullName evidence="2">Uncharacterized protein</fullName>
    </submittedName>
</protein>
<dbReference type="AlphaFoldDB" id="A0A3M7R1C7"/>
<name>A0A3M7R1C7_BRAPC</name>
<proteinExistence type="predicted"/>
<dbReference type="Proteomes" id="UP000276133">
    <property type="component" value="Unassembled WGS sequence"/>
</dbReference>
<dbReference type="EMBL" id="REGN01004464">
    <property type="protein sequence ID" value="RNA17392.1"/>
    <property type="molecule type" value="Genomic_DNA"/>
</dbReference>
<keyword evidence="3" id="KW-1185">Reference proteome</keyword>
<gene>
    <name evidence="2" type="ORF">BpHYR1_000504</name>
</gene>
<evidence type="ECO:0000313" key="2">
    <source>
        <dbReference type="EMBL" id="RNA17392.1"/>
    </source>
</evidence>
<feature type="compositionally biased region" description="Low complexity" evidence="1">
    <location>
        <begin position="37"/>
        <end position="50"/>
    </location>
</feature>
<accession>A0A3M7R1C7</accession>
<comment type="caution">
    <text evidence="2">The sequence shown here is derived from an EMBL/GenBank/DDBJ whole genome shotgun (WGS) entry which is preliminary data.</text>
</comment>
<organism evidence="2 3">
    <name type="scientific">Brachionus plicatilis</name>
    <name type="common">Marine rotifer</name>
    <name type="synonym">Brachionus muelleri</name>
    <dbReference type="NCBI Taxonomy" id="10195"/>
    <lineage>
        <taxon>Eukaryota</taxon>
        <taxon>Metazoa</taxon>
        <taxon>Spiralia</taxon>
        <taxon>Gnathifera</taxon>
        <taxon>Rotifera</taxon>
        <taxon>Eurotatoria</taxon>
        <taxon>Monogononta</taxon>
        <taxon>Pseudotrocha</taxon>
        <taxon>Ploima</taxon>
        <taxon>Brachionidae</taxon>
        <taxon>Brachionus</taxon>
    </lineage>
</organism>
<feature type="region of interest" description="Disordered" evidence="1">
    <location>
        <begin position="478"/>
        <end position="501"/>
    </location>
</feature>
<sequence>MNSSLRRIDKNKVNNLKKFFENLVCSSEKSNSIQADKNNNNSNESTLTSKSLGSEDALVKTHTLSDSKQFKIKNEIKTKSGLSKKAKIPVAKADLKSDQISIRSLSEYSLISNFLSDQDPKDNANTIPVIYEAHSHTQNKNDPDTKISKLLDQDQKQANFGFNLFKLLKLMLTAKCYCVLLTEKQNSSDLKKLIFILYEMKQTALKKLSNVDSSEIESAKLNDFLLADLFNLLCEVHSEIIKLDGRFKRIIISKKRMNKEVVDELFTRINLIVYKILSMQKILCMNKSDNSEQSCSEFQSHYESQIKVCENDNFKSLKEFYRKKVMSPEFRKFMKCSYNYECSQKELRSSFIDLGLLKDVKSLIEENFAPKYAKNFKLPKLSLSKSSFMHKKEKNCIREPSLITITSSNISNLTFQNANSEFENNSNNNCCRKFAASNNSEASFVAMLKLNNDVSKFLVYKNKPRNQFISFKRKQRQIRINDHKPPTTTKYQQQQTTNNYL</sequence>